<dbReference type="PANTHER" id="PTHR44586">
    <property type="entry name" value="F-BOX DOMAIN CONTAINING PROTEIN, EXPRESSED"/>
    <property type="match status" value="1"/>
</dbReference>
<evidence type="ECO:0000259" key="1">
    <source>
        <dbReference type="Pfam" id="PF03478"/>
    </source>
</evidence>
<feature type="domain" description="KIB1-4 beta-propeller" evidence="1">
    <location>
        <begin position="17"/>
        <end position="335"/>
    </location>
</feature>
<gene>
    <name evidence="2" type="ORF">Taro_007054</name>
</gene>
<dbReference type="Proteomes" id="UP000652761">
    <property type="component" value="Unassembled WGS sequence"/>
</dbReference>
<dbReference type="EMBL" id="NMUH01000219">
    <property type="protein sequence ID" value="MQL74698.1"/>
    <property type="molecule type" value="Genomic_DNA"/>
</dbReference>
<protein>
    <recommendedName>
        <fullName evidence="1">KIB1-4 beta-propeller domain-containing protein</fullName>
    </recommendedName>
</protein>
<evidence type="ECO:0000313" key="3">
    <source>
        <dbReference type="Proteomes" id="UP000652761"/>
    </source>
</evidence>
<proteinExistence type="predicted"/>
<dbReference type="PANTHER" id="PTHR44586:SF25">
    <property type="entry name" value="(WILD MALAYSIAN BANANA) HYPOTHETICAL PROTEIN"/>
    <property type="match status" value="1"/>
</dbReference>
<dbReference type="AlphaFoldDB" id="A0A843TT08"/>
<name>A0A843TT08_COLES</name>
<evidence type="ECO:0000313" key="2">
    <source>
        <dbReference type="EMBL" id="MQL74698.1"/>
    </source>
</evidence>
<accession>A0A843TT08</accession>
<reference evidence="2" key="1">
    <citation type="submission" date="2017-07" db="EMBL/GenBank/DDBJ databases">
        <title>Taro Niue Genome Assembly and Annotation.</title>
        <authorList>
            <person name="Atibalentja N."/>
            <person name="Keating K."/>
            <person name="Fields C.J."/>
        </authorList>
    </citation>
    <scope>NUCLEOTIDE SEQUENCE</scope>
    <source>
        <strain evidence="2">Niue_2</strain>
        <tissue evidence="2">Leaf</tissue>
    </source>
</reference>
<keyword evidence="3" id="KW-1185">Reference proteome</keyword>
<dbReference type="InterPro" id="IPR005174">
    <property type="entry name" value="KIB1-4_b-propeller"/>
</dbReference>
<organism evidence="2 3">
    <name type="scientific">Colocasia esculenta</name>
    <name type="common">Wild taro</name>
    <name type="synonym">Arum esculentum</name>
    <dbReference type="NCBI Taxonomy" id="4460"/>
    <lineage>
        <taxon>Eukaryota</taxon>
        <taxon>Viridiplantae</taxon>
        <taxon>Streptophyta</taxon>
        <taxon>Embryophyta</taxon>
        <taxon>Tracheophyta</taxon>
        <taxon>Spermatophyta</taxon>
        <taxon>Magnoliopsida</taxon>
        <taxon>Liliopsida</taxon>
        <taxon>Araceae</taxon>
        <taxon>Aroideae</taxon>
        <taxon>Colocasieae</taxon>
        <taxon>Colocasia</taxon>
    </lineage>
</organism>
<comment type="caution">
    <text evidence="2">The sequence shown here is derived from an EMBL/GenBank/DDBJ whole genome shotgun (WGS) entry which is preliminary data.</text>
</comment>
<sequence>MLPAPRTRHRRAVRLLSLPATGRRACTITQPDPPIRGRAWIGSSADGWVITSDDRSELHLLNPVTGVQFQLPSVTTFPFVKAAMQDGGVTRSYLLSRHGVPSLTVPACDLRFLLFVKAIAWWSGPSGKTSAAPSSSTPAKTSGRDYTVALIYRPYERLAFVRSGDRAWRTVDLLYAYGFTDLIHRQGWLLTVDAFGQVAAWDLDENPAPVPRMLQARPAAGEAGPGCTSQTNYLVVSAATGTLLQLRREGAPAQGKSAGGHRTAGFRVFRLEAGRVRWVEVEGLGGEAVFLGRGHSVAVMAGGSTGVEGDCIYFTDDYFGCPEVFHGEGGDMGTFCMGDGGVRKLAGVEVPPGAPSPLWITPSLQ</sequence>
<dbReference type="Pfam" id="PF03478">
    <property type="entry name" value="Beta-prop_KIB1-4"/>
    <property type="match status" value="1"/>
</dbReference>
<dbReference type="OrthoDB" id="1937564at2759"/>